<dbReference type="VEuPathDB" id="CryptoDB:Vbra_21555"/>
<proteinExistence type="predicted"/>
<gene>
    <name evidence="3" type="ORF">Vbra_21555</name>
</gene>
<keyword evidence="2" id="KW-0732">Signal</keyword>
<evidence type="ECO:0000313" key="4">
    <source>
        <dbReference type="Proteomes" id="UP000041254"/>
    </source>
</evidence>
<feature type="region of interest" description="Disordered" evidence="1">
    <location>
        <begin position="29"/>
        <end position="58"/>
    </location>
</feature>
<organism evidence="3 4">
    <name type="scientific">Vitrella brassicaformis (strain CCMP3155)</name>
    <dbReference type="NCBI Taxonomy" id="1169540"/>
    <lineage>
        <taxon>Eukaryota</taxon>
        <taxon>Sar</taxon>
        <taxon>Alveolata</taxon>
        <taxon>Colpodellida</taxon>
        <taxon>Vitrellaceae</taxon>
        <taxon>Vitrella</taxon>
    </lineage>
</organism>
<dbReference type="AlphaFoldDB" id="A0A0G4FRY9"/>
<accession>A0A0G4FRY9</accession>
<feature type="chain" id="PRO_5005188991" evidence="2">
    <location>
        <begin position="26"/>
        <end position="133"/>
    </location>
</feature>
<keyword evidence="4" id="KW-1185">Reference proteome</keyword>
<name>A0A0G4FRY9_VITBC</name>
<feature type="compositionally biased region" description="Polar residues" evidence="1">
    <location>
        <begin position="43"/>
        <end position="53"/>
    </location>
</feature>
<dbReference type="Proteomes" id="UP000041254">
    <property type="component" value="Unassembled WGS sequence"/>
</dbReference>
<sequence length="133" mass="13872">MPPGQRSSPHLLAVVISFAFAMSAAQQSSTSHEGIAARHQHTPGDTHNPQRQTLDGGAETLAEKPECLIDQFALCGGADQNGTADVALPFVPAVALHPHSKPASYTNTTARGTARNKSLAALESMTFSALLQA</sequence>
<feature type="signal peptide" evidence="2">
    <location>
        <begin position="1"/>
        <end position="25"/>
    </location>
</feature>
<dbReference type="InParanoid" id="A0A0G4FRY9"/>
<evidence type="ECO:0000256" key="2">
    <source>
        <dbReference type="SAM" id="SignalP"/>
    </source>
</evidence>
<evidence type="ECO:0000256" key="1">
    <source>
        <dbReference type="SAM" id="MobiDB-lite"/>
    </source>
</evidence>
<reference evidence="3 4" key="1">
    <citation type="submission" date="2014-11" db="EMBL/GenBank/DDBJ databases">
        <authorList>
            <person name="Zhu J."/>
            <person name="Qi W."/>
            <person name="Song R."/>
        </authorList>
    </citation>
    <scope>NUCLEOTIDE SEQUENCE [LARGE SCALE GENOMIC DNA]</scope>
</reference>
<protein>
    <submittedName>
        <fullName evidence="3">Uncharacterized protein</fullName>
    </submittedName>
</protein>
<evidence type="ECO:0000313" key="3">
    <source>
        <dbReference type="EMBL" id="CEM16871.1"/>
    </source>
</evidence>
<dbReference type="EMBL" id="CDMY01000486">
    <property type="protein sequence ID" value="CEM16871.1"/>
    <property type="molecule type" value="Genomic_DNA"/>
</dbReference>